<evidence type="ECO:0000313" key="2">
    <source>
        <dbReference type="EMBL" id="CAK0858814.1"/>
    </source>
</evidence>
<comment type="caution">
    <text evidence="2">The sequence shown here is derived from an EMBL/GenBank/DDBJ whole genome shotgun (WGS) entry which is preliminary data.</text>
</comment>
<organism evidence="2 3">
    <name type="scientific">Prorocentrum cordatum</name>
    <dbReference type="NCBI Taxonomy" id="2364126"/>
    <lineage>
        <taxon>Eukaryota</taxon>
        <taxon>Sar</taxon>
        <taxon>Alveolata</taxon>
        <taxon>Dinophyceae</taxon>
        <taxon>Prorocentrales</taxon>
        <taxon>Prorocentraceae</taxon>
        <taxon>Prorocentrum</taxon>
    </lineage>
</organism>
<proteinExistence type="predicted"/>
<feature type="region of interest" description="Disordered" evidence="1">
    <location>
        <begin position="118"/>
        <end position="153"/>
    </location>
</feature>
<dbReference type="Proteomes" id="UP001189429">
    <property type="component" value="Unassembled WGS sequence"/>
</dbReference>
<feature type="compositionally biased region" description="Basic and acidic residues" evidence="1">
    <location>
        <begin position="181"/>
        <end position="193"/>
    </location>
</feature>
<keyword evidence="3" id="KW-1185">Reference proteome</keyword>
<accession>A0ABN9UGS0</accession>
<reference evidence="2" key="1">
    <citation type="submission" date="2023-10" db="EMBL/GenBank/DDBJ databases">
        <authorList>
            <person name="Chen Y."/>
            <person name="Shah S."/>
            <person name="Dougan E. K."/>
            <person name="Thang M."/>
            <person name="Chan C."/>
        </authorList>
    </citation>
    <scope>NUCLEOTIDE SEQUENCE [LARGE SCALE GENOMIC DNA]</scope>
</reference>
<sequence length="511" mass="52724">MAAVGCRATPAEAAAEQPSRASRAGAPGGSLWPARRARRAAARAAECGRLAAALERVGVLEAELAAVRSLHATAAGQALRISSPRLGEVEAGATLLQELVTRLSLAVPVLLDMLAQGAEGQEGGGGRAGASGGPPSSHAPVTSGLPSSDSGAKPVLGCTVPPCGALPASAPGGPTGGQAVHDCKFGDGGDAGRPHGALPARRPDGPARGDASADMGTEASGAPGAQPAPPVPRAKALEAARRNAGLHCAARRGTSIAAMRLRSLNRLQRGRRAAPRRGDRRSSPAASAPPHRRHPAARSAAEGVSTDWKVACRRGRSLPAGLRLDLAERARGEPTPEPAPLASGPRWWHLELDGEHLHDGTARSKQCDVPSAEPVKPPHVVQFGSKPKERESIASGSVLSAGGSNKEEGFEEQGFEEQDVGGYPARAPLVMPHTADRRQVARLRLAVLRRHVADSSRASVNSRDLRRPGWQAADAGAEDPSPMSPAERRAGLAWIRGILNGHEDLFVDFIG</sequence>
<feature type="region of interest" description="Disordered" evidence="1">
    <location>
        <begin position="361"/>
        <end position="407"/>
    </location>
</feature>
<feature type="region of interest" description="Disordered" evidence="1">
    <location>
        <begin position="259"/>
        <end position="306"/>
    </location>
</feature>
<feature type="compositionally biased region" description="Gly residues" evidence="1">
    <location>
        <begin position="120"/>
        <end position="132"/>
    </location>
</feature>
<gene>
    <name evidence="2" type="ORF">PCOR1329_LOCUS48395</name>
</gene>
<feature type="region of interest" description="Disordered" evidence="1">
    <location>
        <begin position="1"/>
        <end position="32"/>
    </location>
</feature>
<evidence type="ECO:0000313" key="3">
    <source>
        <dbReference type="Proteomes" id="UP001189429"/>
    </source>
</evidence>
<feature type="region of interest" description="Disordered" evidence="1">
    <location>
        <begin position="456"/>
        <end position="485"/>
    </location>
</feature>
<feature type="region of interest" description="Disordered" evidence="1">
    <location>
        <begin position="169"/>
        <end position="233"/>
    </location>
</feature>
<evidence type="ECO:0000256" key="1">
    <source>
        <dbReference type="SAM" id="MobiDB-lite"/>
    </source>
</evidence>
<dbReference type="EMBL" id="CAUYUJ010015841">
    <property type="protein sequence ID" value="CAK0858814.1"/>
    <property type="molecule type" value="Genomic_DNA"/>
</dbReference>
<protein>
    <submittedName>
        <fullName evidence="2">Uncharacterized protein</fullName>
    </submittedName>
</protein>
<name>A0ABN9UGS0_9DINO</name>